<sequence length="140" mass="16837">MDIEFYKNQHVELLDRLSKIENRLESEISESIEILLHELAGLSARLILHISMEENFVFPRWKDLILKKERAFQEEYLKKATDFKIAFKEYNSKWSLPSSILQRESEFRKETRRLIVSLRMIVKREEAEIYSILEKESDSN</sequence>
<evidence type="ECO:0000256" key="1">
    <source>
        <dbReference type="SAM" id="Coils"/>
    </source>
</evidence>
<reference evidence="2 3" key="1">
    <citation type="submission" date="2021-02" db="EMBL/GenBank/DDBJ databases">
        <title>Leptospira ainlahdjerensis sp. nov., Leptospira ainazelensis sp. nov., Leptospira abararensis sp. nov. and Leptospira chreensis sp. nov., four new species isolated from water sources in Algeria.</title>
        <authorList>
            <person name="Amara Korba A."/>
            <person name="Kainiu M."/>
            <person name="Vincent A.T."/>
            <person name="Mariet J.-F."/>
            <person name="Veyrier F.J."/>
            <person name="Goarant C."/>
            <person name="Picardeau M."/>
        </authorList>
    </citation>
    <scope>NUCLEOTIDE SEQUENCE [LARGE SCALE GENOMIC DNA]</scope>
    <source>
        <strain evidence="2 3">201903070</strain>
    </source>
</reference>
<keyword evidence="1" id="KW-0175">Coiled coil</keyword>
<dbReference type="RefSeq" id="WP_205281229.1">
    <property type="nucleotide sequence ID" value="NZ_JAFFPU010000075.1"/>
</dbReference>
<proteinExistence type="predicted"/>
<comment type="caution">
    <text evidence="2">The sequence shown here is derived from an EMBL/GenBank/DDBJ whole genome shotgun (WGS) entry which is preliminary data.</text>
</comment>
<organism evidence="2 3">
    <name type="scientific">Leptospira ainlahdjerensis</name>
    <dbReference type="NCBI Taxonomy" id="2810033"/>
    <lineage>
        <taxon>Bacteria</taxon>
        <taxon>Pseudomonadati</taxon>
        <taxon>Spirochaetota</taxon>
        <taxon>Spirochaetia</taxon>
        <taxon>Leptospirales</taxon>
        <taxon>Leptospiraceae</taxon>
        <taxon>Leptospira</taxon>
    </lineage>
</organism>
<dbReference type="Proteomes" id="UP000724686">
    <property type="component" value="Unassembled WGS sequence"/>
</dbReference>
<accession>A0ABS2UG00</accession>
<keyword evidence="3" id="KW-1185">Reference proteome</keyword>
<evidence type="ECO:0000313" key="3">
    <source>
        <dbReference type="Proteomes" id="UP000724686"/>
    </source>
</evidence>
<protein>
    <submittedName>
        <fullName evidence="2">Hemerythrin HHE cation-binding domain protein</fullName>
    </submittedName>
</protein>
<name>A0ABS2UG00_9LEPT</name>
<dbReference type="EMBL" id="JAFFPU010000075">
    <property type="protein sequence ID" value="MBM9579286.1"/>
    <property type="molecule type" value="Genomic_DNA"/>
</dbReference>
<feature type="coiled-coil region" evidence="1">
    <location>
        <begin position="3"/>
        <end position="30"/>
    </location>
</feature>
<gene>
    <name evidence="2" type="ORF">JWG45_19260</name>
</gene>
<evidence type="ECO:0000313" key="2">
    <source>
        <dbReference type="EMBL" id="MBM9579286.1"/>
    </source>
</evidence>